<dbReference type="PANTHER" id="PTHR11106:SF27">
    <property type="entry name" value="MACRO DOMAIN-CONTAINING PROTEIN"/>
    <property type="match status" value="1"/>
</dbReference>
<gene>
    <name evidence="2" type="ORF">JTE88_00470</name>
</gene>
<evidence type="ECO:0000313" key="3">
    <source>
        <dbReference type="Proteomes" id="UP000602653"/>
    </source>
</evidence>
<dbReference type="Gene3D" id="3.40.220.10">
    <property type="entry name" value="Leucine Aminopeptidase, subunit E, domain 1"/>
    <property type="match status" value="1"/>
</dbReference>
<protein>
    <submittedName>
        <fullName evidence="2">Macro domain-containing protein</fullName>
    </submittedName>
</protein>
<name>A0ABX7IGL6_9ACTO</name>
<evidence type="ECO:0000259" key="1">
    <source>
        <dbReference type="PROSITE" id="PS51154"/>
    </source>
</evidence>
<dbReference type="InterPro" id="IPR043472">
    <property type="entry name" value="Macro_dom-like"/>
</dbReference>
<accession>A0ABX7IGL6</accession>
<dbReference type="SMART" id="SM00506">
    <property type="entry name" value="A1pp"/>
    <property type="match status" value="1"/>
</dbReference>
<dbReference type="InterPro" id="IPR002589">
    <property type="entry name" value="Macro_dom"/>
</dbReference>
<sequence>MLQLSDYRQEIHLDEPFPEPKNDNRSNYDLLMTALGGITEKHYTGTSSLAHLSTDKGLLRWLQAELAVREPKPLDPISSRAINTLLFREVGRHGRVEAANLRRVSDMIPDCDYGPAPHTVLYRGDMRQLVVDAVVNAAVPDLNGCPVPLHDCLDSTLHEQAGPWMRNDTNTVRQLNGDKGLAPADAIITRGYRLPAKYVIHTTGPELKNGKVTAKDRATLFKAYWNCMELARMKGDIRSIAFPGISTGNGGFPLEDATQIALDAVEHWTYQHDQSLDLIVFSLRTDADAEKVLHQLERWIESDNRSSNIVPA</sequence>
<reference evidence="2 3" key="1">
    <citation type="submission" date="2021-02" db="EMBL/GenBank/DDBJ databases">
        <title>Complete Genome Sequence of Arcanobacterium phocisimile strain DSM 26142T from a harbour seal.</title>
        <authorList>
            <person name="Borowiak M."/>
            <person name="Alssahen M."/>
            <person name="Malorny B."/>
            <person name="Laemmler C."/>
            <person name="Siebert U."/>
            <person name="Ploetz M."/>
            <person name="Abdulmawjood A."/>
        </authorList>
    </citation>
    <scope>NUCLEOTIDE SEQUENCE [LARGE SCALE GENOMIC DNA]</scope>
    <source>
        <strain evidence="2 3">DSM 26142</strain>
    </source>
</reference>
<evidence type="ECO:0000313" key="2">
    <source>
        <dbReference type="EMBL" id="QRV02271.1"/>
    </source>
</evidence>
<dbReference type="Proteomes" id="UP000602653">
    <property type="component" value="Chromosome"/>
</dbReference>
<proteinExistence type="predicted"/>
<feature type="domain" description="Macro" evidence="1">
    <location>
        <begin position="106"/>
        <end position="300"/>
    </location>
</feature>
<keyword evidence="3" id="KW-1185">Reference proteome</keyword>
<dbReference type="PROSITE" id="PS51154">
    <property type="entry name" value="MACRO"/>
    <property type="match status" value="1"/>
</dbReference>
<dbReference type="SUPFAM" id="SSF52949">
    <property type="entry name" value="Macro domain-like"/>
    <property type="match status" value="1"/>
</dbReference>
<dbReference type="RefSeq" id="WP_204424620.1">
    <property type="nucleotide sequence ID" value="NZ_CP070228.1"/>
</dbReference>
<dbReference type="PANTHER" id="PTHR11106">
    <property type="entry name" value="GANGLIOSIDE INDUCED DIFFERENTIATION ASSOCIATED PROTEIN 2-RELATED"/>
    <property type="match status" value="1"/>
</dbReference>
<dbReference type="EMBL" id="CP070228">
    <property type="protein sequence ID" value="QRV02271.1"/>
    <property type="molecule type" value="Genomic_DNA"/>
</dbReference>
<organism evidence="2 3">
    <name type="scientific">Arcanobacterium phocisimile</name>
    <dbReference type="NCBI Taxonomy" id="1302235"/>
    <lineage>
        <taxon>Bacteria</taxon>
        <taxon>Bacillati</taxon>
        <taxon>Actinomycetota</taxon>
        <taxon>Actinomycetes</taxon>
        <taxon>Actinomycetales</taxon>
        <taxon>Actinomycetaceae</taxon>
        <taxon>Arcanobacterium</taxon>
    </lineage>
</organism>
<dbReference type="Pfam" id="PF01661">
    <property type="entry name" value="Macro"/>
    <property type="match status" value="1"/>
</dbReference>